<accession>A0A438MMH8</accession>
<dbReference type="InterPro" id="IPR023509">
    <property type="entry name" value="DTD-like_sf"/>
</dbReference>
<dbReference type="HAMAP" id="MF_00518">
    <property type="entry name" value="Deacylase_Dtd"/>
    <property type="match status" value="1"/>
</dbReference>
<comment type="caution">
    <text evidence="7">The sequence shown here is derived from an EMBL/GenBank/DDBJ whole genome shotgun (WGS) entry which is preliminary data.</text>
</comment>
<comment type="domain">
    <text evidence="6">A Gly-cisPro motif from one monomer fits into the active site of the other monomer to allow specific chiral rejection of L-amino acids.</text>
</comment>
<dbReference type="NCBIfam" id="TIGR00256">
    <property type="entry name" value="D-aminoacyl-tRNA deacylase"/>
    <property type="match status" value="1"/>
</dbReference>
<evidence type="ECO:0000256" key="6">
    <source>
        <dbReference type="HAMAP-Rule" id="MF_00518"/>
    </source>
</evidence>
<gene>
    <name evidence="6" type="primary">dtd</name>
    <name evidence="7" type="ORF">EDD27_9882</name>
</gene>
<dbReference type="EC" id="3.1.1.-" evidence="6"/>
<dbReference type="OrthoDB" id="9801395at2"/>
<dbReference type="Gene3D" id="3.50.80.10">
    <property type="entry name" value="D-tyrosyl-tRNA(Tyr) deacylase"/>
    <property type="match status" value="1"/>
</dbReference>
<dbReference type="GO" id="GO:0106026">
    <property type="term" value="F:Gly-tRNA(Ala) deacylase activity"/>
    <property type="evidence" value="ECO:0007669"/>
    <property type="project" value="UniProtKB-UniRule"/>
</dbReference>
<evidence type="ECO:0000256" key="3">
    <source>
        <dbReference type="ARBA" id="ARBA00022555"/>
    </source>
</evidence>
<keyword evidence="2 6" id="KW-0963">Cytoplasm</keyword>
<reference evidence="7 8" key="1">
    <citation type="submission" date="2019-01" db="EMBL/GenBank/DDBJ databases">
        <title>Sequencing the genomes of 1000 actinobacteria strains.</title>
        <authorList>
            <person name="Klenk H.-P."/>
        </authorList>
    </citation>
    <scope>NUCLEOTIDE SEQUENCE [LARGE SCALE GENOMIC DNA]</scope>
    <source>
        <strain evidence="7 8">DSM 43925</strain>
    </source>
</reference>
<feature type="short sequence motif" description="Gly-cisPro motif, important for rejection of L-amino acids" evidence="6">
    <location>
        <begin position="133"/>
        <end position="134"/>
    </location>
</feature>
<dbReference type="PANTHER" id="PTHR10472:SF5">
    <property type="entry name" value="D-AMINOACYL-TRNA DEACYLASE 1"/>
    <property type="match status" value="1"/>
</dbReference>
<dbReference type="GO" id="GO:0051500">
    <property type="term" value="F:D-tyrosyl-tRNA(Tyr) deacylase activity"/>
    <property type="evidence" value="ECO:0007669"/>
    <property type="project" value="TreeGrafter"/>
</dbReference>
<keyword evidence="4 6" id="KW-0378">Hydrolase</keyword>
<dbReference type="EMBL" id="SAUN01000001">
    <property type="protein sequence ID" value="RVX46967.1"/>
    <property type="molecule type" value="Genomic_DNA"/>
</dbReference>
<dbReference type="RefSeq" id="WP_127939474.1">
    <property type="nucleotide sequence ID" value="NZ_SAUN01000001.1"/>
</dbReference>
<organism evidence="7 8">
    <name type="scientific">Nonomuraea polychroma</name>
    <dbReference type="NCBI Taxonomy" id="46176"/>
    <lineage>
        <taxon>Bacteria</taxon>
        <taxon>Bacillati</taxon>
        <taxon>Actinomycetota</taxon>
        <taxon>Actinomycetes</taxon>
        <taxon>Streptosporangiales</taxon>
        <taxon>Streptosporangiaceae</taxon>
        <taxon>Nonomuraea</taxon>
    </lineage>
</organism>
<dbReference type="EC" id="3.1.1.96" evidence="6"/>
<comment type="function">
    <text evidence="6">An aminoacyl-tRNA editing enzyme that deacylates mischarged D-aminoacyl-tRNAs. Also deacylates mischarged glycyl-tRNA(Ala), protecting cells against glycine mischarging by AlaRS. Acts via tRNA-based rather than protein-based catalysis; rejects L-amino acids rather than detecting D-amino acids in the active site. By recycling D-aminoacyl-tRNA to D-amino acids and free tRNA molecules, this enzyme counteracts the toxicity associated with the formation of D-aminoacyl-tRNA entities in vivo and helps enforce protein L-homochirality.</text>
</comment>
<sequence length="141" mass="14762">MRAVVQRVSSASVEVEGRTVGAVSEPGLLVLVGVTHTDTRAEAAKLAAKLWGLRILHGEKSCSDVSAPLLVISQFTLYGDARKGRRPTWQAAAPGPVAEPLVDAVVEELRGLGAHVETGVFGADMKVSLVNDGPITLVIDI</sequence>
<keyword evidence="3 6" id="KW-0820">tRNA-binding</keyword>
<comment type="catalytic activity">
    <reaction evidence="6">
        <text>glycyl-tRNA(Ala) + H2O = tRNA(Ala) + glycine + H(+)</text>
        <dbReference type="Rhea" id="RHEA:53744"/>
        <dbReference type="Rhea" id="RHEA-COMP:9657"/>
        <dbReference type="Rhea" id="RHEA-COMP:13640"/>
        <dbReference type="ChEBI" id="CHEBI:15377"/>
        <dbReference type="ChEBI" id="CHEBI:15378"/>
        <dbReference type="ChEBI" id="CHEBI:57305"/>
        <dbReference type="ChEBI" id="CHEBI:78442"/>
        <dbReference type="ChEBI" id="CHEBI:78522"/>
    </reaction>
</comment>
<protein>
    <recommendedName>
        <fullName evidence="6">D-aminoacyl-tRNA deacylase</fullName>
        <shortName evidence="6">DTD</shortName>
        <ecNumber evidence="6">3.1.1.96</ecNumber>
    </recommendedName>
    <alternativeName>
        <fullName evidence="6">Gly-tRNA(Ala) deacylase</fullName>
        <ecNumber evidence="6">3.1.1.-</ecNumber>
    </alternativeName>
</protein>
<dbReference type="Proteomes" id="UP000284824">
    <property type="component" value="Unassembled WGS sequence"/>
</dbReference>
<evidence type="ECO:0000256" key="2">
    <source>
        <dbReference type="ARBA" id="ARBA00022490"/>
    </source>
</evidence>
<dbReference type="GO" id="GO:0019478">
    <property type="term" value="P:D-amino acid catabolic process"/>
    <property type="evidence" value="ECO:0007669"/>
    <property type="project" value="UniProtKB-UniRule"/>
</dbReference>
<evidence type="ECO:0000313" key="7">
    <source>
        <dbReference type="EMBL" id="RVX46967.1"/>
    </source>
</evidence>
<dbReference type="PANTHER" id="PTHR10472">
    <property type="entry name" value="D-TYROSYL-TRNA TYR DEACYLASE"/>
    <property type="match status" value="1"/>
</dbReference>
<comment type="similarity">
    <text evidence="1 6">Belongs to the DTD family.</text>
</comment>
<dbReference type="GO" id="GO:0043908">
    <property type="term" value="F:Ser(Gly)-tRNA(Ala) hydrolase activity"/>
    <property type="evidence" value="ECO:0007669"/>
    <property type="project" value="UniProtKB-UniRule"/>
</dbReference>
<evidence type="ECO:0000313" key="8">
    <source>
        <dbReference type="Proteomes" id="UP000284824"/>
    </source>
</evidence>
<dbReference type="Pfam" id="PF02580">
    <property type="entry name" value="Tyr_Deacylase"/>
    <property type="match status" value="1"/>
</dbReference>
<keyword evidence="8" id="KW-1185">Reference proteome</keyword>
<comment type="catalytic activity">
    <reaction evidence="6">
        <text>a D-aminoacyl-tRNA + H2O = a tRNA + a D-alpha-amino acid + H(+)</text>
        <dbReference type="Rhea" id="RHEA:13953"/>
        <dbReference type="Rhea" id="RHEA-COMP:10123"/>
        <dbReference type="Rhea" id="RHEA-COMP:10124"/>
        <dbReference type="ChEBI" id="CHEBI:15377"/>
        <dbReference type="ChEBI" id="CHEBI:15378"/>
        <dbReference type="ChEBI" id="CHEBI:59871"/>
        <dbReference type="ChEBI" id="CHEBI:78442"/>
        <dbReference type="ChEBI" id="CHEBI:79333"/>
        <dbReference type="EC" id="3.1.1.96"/>
    </reaction>
</comment>
<name>A0A438MMH8_9ACTN</name>
<dbReference type="InterPro" id="IPR003732">
    <property type="entry name" value="Daa-tRNA_deacyls_DTD"/>
</dbReference>
<dbReference type="AlphaFoldDB" id="A0A438MMH8"/>
<keyword evidence="5 6" id="KW-0694">RNA-binding</keyword>
<comment type="subunit">
    <text evidence="6">Homodimer.</text>
</comment>
<dbReference type="FunFam" id="3.50.80.10:FF:000002">
    <property type="entry name" value="D-aminoacyl-tRNA deacylase"/>
    <property type="match status" value="1"/>
</dbReference>
<dbReference type="GO" id="GO:0005737">
    <property type="term" value="C:cytoplasm"/>
    <property type="evidence" value="ECO:0007669"/>
    <property type="project" value="UniProtKB-SubCell"/>
</dbReference>
<evidence type="ECO:0000256" key="1">
    <source>
        <dbReference type="ARBA" id="ARBA00009673"/>
    </source>
</evidence>
<evidence type="ECO:0000256" key="5">
    <source>
        <dbReference type="ARBA" id="ARBA00022884"/>
    </source>
</evidence>
<dbReference type="GO" id="GO:0000049">
    <property type="term" value="F:tRNA binding"/>
    <property type="evidence" value="ECO:0007669"/>
    <property type="project" value="UniProtKB-UniRule"/>
</dbReference>
<proteinExistence type="inferred from homology"/>
<evidence type="ECO:0000256" key="4">
    <source>
        <dbReference type="ARBA" id="ARBA00022801"/>
    </source>
</evidence>
<comment type="subcellular location">
    <subcellularLocation>
        <location evidence="6">Cytoplasm</location>
    </subcellularLocation>
</comment>
<dbReference type="SUPFAM" id="SSF69500">
    <property type="entry name" value="DTD-like"/>
    <property type="match status" value="1"/>
</dbReference>